<proteinExistence type="predicted"/>
<evidence type="ECO:0000313" key="2">
    <source>
        <dbReference type="EMBL" id="KAK4463019.1"/>
    </source>
</evidence>
<organism evidence="2 3">
    <name type="scientific">Cladorrhinum samala</name>
    <dbReference type="NCBI Taxonomy" id="585594"/>
    <lineage>
        <taxon>Eukaryota</taxon>
        <taxon>Fungi</taxon>
        <taxon>Dikarya</taxon>
        <taxon>Ascomycota</taxon>
        <taxon>Pezizomycotina</taxon>
        <taxon>Sordariomycetes</taxon>
        <taxon>Sordariomycetidae</taxon>
        <taxon>Sordariales</taxon>
        <taxon>Podosporaceae</taxon>
        <taxon>Cladorrhinum</taxon>
    </lineage>
</organism>
<protein>
    <recommendedName>
        <fullName evidence="4">DUF1996 domain-containing protein</fullName>
    </recommendedName>
</protein>
<keyword evidence="3" id="KW-1185">Reference proteome</keyword>
<evidence type="ECO:0008006" key="4">
    <source>
        <dbReference type="Google" id="ProtNLM"/>
    </source>
</evidence>
<comment type="caution">
    <text evidence="2">The sequence shown here is derived from an EMBL/GenBank/DDBJ whole genome shotgun (WGS) entry which is preliminary data.</text>
</comment>
<reference evidence="2" key="1">
    <citation type="journal article" date="2023" name="Mol. Phylogenet. Evol.">
        <title>Genome-scale phylogeny and comparative genomics of the fungal order Sordariales.</title>
        <authorList>
            <person name="Hensen N."/>
            <person name="Bonometti L."/>
            <person name="Westerberg I."/>
            <person name="Brannstrom I.O."/>
            <person name="Guillou S."/>
            <person name="Cros-Aarteil S."/>
            <person name="Calhoun S."/>
            <person name="Haridas S."/>
            <person name="Kuo A."/>
            <person name="Mondo S."/>
            <person name="Pangilinan J."/>
            <person name="Riley R."/>
            <person name="LaButti K."/>
            <person name="Andreopoulos B."/>
            <person name="Lipzen A."/>
            <person name="Chen C."/>
            <person name="Yan M."/>
            <person name="Daum C."/>
            <person name="Ng V."/>
            <person name="Clum A."/>
            <person name="Steindorff A."/>
            <person name="Ohm R.A."/>
            <person name="Martin F."/>
            <person name="Silar P."/>
            <person name="Natvig D.O."/>
            <person name="Lalanne C."/>
            <person name="Gautier V."/>
            <person name="Ament-Velasquez S.L."/>
            <person name="Kruys A."/>
            <person name="Hutchinson M.I."/>
            <person name="Powell A.J."/>
            <person name="Barry K."/>
            <person name="Miller A.N."/>
            <person name="Grigoriev I.V."/>
            <person name="Debuchy R."/>
            <person name="Gladieux P."/>
            <person name="Hiltunen Thoren M."/>
            <person name="Johannesson H."/>
        </authorList>
    </citation>
    <scope>NUCLEOTIDE SEQUENCE</scope>
    <source>
        <strain evidence="2">PSN324</strain>
    </source>
</reference>
<dbReference type="EMBL" id="MU864964">
    <property type="protein sequence ID" value="KAK4463019.1"/>
    <property type="molecule type" value="Genomic_DNA"/>
</dbReference>
<accession>A0AAV9HSG9</accession>
<dbReference type="AlphaFoldDB" id="A0AAV9HSG9"/>
<feature type="compositionally biased region" description="Low complexity" evidence="1">
    <location>
        <begin position="33"/>
        <end position="44"/>
    </location>
</feature>
<sequence>MSGFKPTPSKRQQHVSSHHNNSHKSHKHRDPRASAASAQAAGPGHTAAADASFLFVVNELELNLEPPPGSSVLRDPWLNTVPPQSPAAYTNEHVGTVFRYRSGVVTPAPDYMWYRPEGMNQPGVMVRIDGATGHPNGCPTPYADAWGGGATQTMFSCSPHLPVLVTNTDATLGTSFLRRCCQCDSQFGGGGDGCSPWRLLHFERSDEHPGVSFVNACGRGSPCVQGRDPSWMPSLVPTTYQNTYAAGVPQSRGLAGQLPTVIGLMALQSMAGRADEVFASQKWHMCRWNGSSKAPSHVPKGCDDPLRGLLVHVCIDDLFEQQEQQRQQQQQDDNHHNRNPQDYHGDAADENPNEMIRNACFYRLNQLEWHSILVHG</sequence>
<name>A0AAV9HSG9_9PEZI</name>
<feature type="compositionally biased region" description="Basic residues" evidence="1">
    <location>
        <begin position="11"/>
        <end position="30"/>
    </location>
</feature>
<feature type="region of interest" description="Disordered" evidence="1">
    <location>
        <begin position="1"/>
        <end position="44"/>
    </location>
</feature>
<evidence type="ECO:0000313" key="3">
    <source>
        <dbReference type="Proteomes" id="UP001321749"/>
    </source>
</evidence>
<feature type="compositionally biased region" description="Basic and acidic residues" evidence="1">
    <location>
        <begin position="332"/>
        <end position="347"/>
    </location>
</feature>
<feature type="region of interest" description="Disordered" evidence="1">
    <location>
        <begin position="322"/>
        <end position="351"/>
    </location>
</feature>
<feature type="compositionally biased region" description="Low complexity" evidence="1">
    <location>
        <begin position="322"/>
        <end position="331"/>
    </location>
</feature>
<gene>
    <name evidence="2" type="ORF">QBC42DRAFT_325325</name>
</gene>
<evidence type="ECO:0000256" key="1">
    <source>
        <dbReference type="SAM" id="MobiDB-lite"/>
    </source>
</evidence>
<dbReference type="Proteomes" id="UP001321749">
    <property type="component" value="Unassembled WGS sequence"/>
</dbReference>
<reference evidence="2" key="2">
    <citation type="submission" date="2023-06" db="EMBL/GenBank/DDBJ databases">
        <authorList>
            <consortium name="Lawrence Berkeley National Laboratory"/>
            <person name="Mondo S.J."/>
            <person name="Hensen N."/>
            <person name="Bonometti L."/>
            <person name="Westerberg I."/>
            <person name="Brannstrom I.O."/>
            <person name="Guillou S."/>
            <person name="Cros-Aarteil S."/>
            <person name="Calhoun S."/>
            <person name="Haridas S."/>
            <person name="Kuo A."/>
            <person name="Pangilinan J."/>
            <person name="Riley R."/>
            <person name="Labutti K."/>
            <person name="Andreopoulos B."/>
            <person name="Lipzen A."/>
            <person name="Chen C."/>
            <person name="Yanf M."/>
            <person name="Daum C."/>
            <person name="Ng V."/>
            <person name="Clum A."/>
            <person name="Steindorff A."/>
            <person name="Ohm R."/>
            <person name="Martin F."/>
            <person name="Silar P."/>
            <person name="Natvig D."/>
            <person name="Lalanne C."/>
            <person name="Gautier V."/>
            <person name="Ament-Velasquez S.L."/>
            <person name="Kruys A."/>
            <person name="Hutchinson M.I."/>
            <person name="Powell A.J."/>
            <person name="Barry K."/>
            <person name="Miller A.N."/>
            <person name="Grigoriev I.V."/>
            <person name="Debuchy R."/>
            <person name="Gladieux P."/>
            <person name="Thoren M.H."/>
            <person name="Johannesson H."/>
        </authorList>
    </citation>
    <scope>NUCLEOTIDE SEQUENCE</scope>
    <source>
        <strain evidence="2">PSN324</strain>
    </source>
</reference>